<sequence>MEYVALTGISDLVISELKNHQLRTIEIRTPQNFFTALNVNTGDNVFLTHTSIQDLMHGTTGIIAKVVKHQLSTHRTIASNDMFFEEHETMMIRLQLQTKSIARISKVLSNDVGKETRVLAEDMCFYEAR</sequence>
<evidence type="ECO:0000313" key="1">
    <source>
        <dbReference type="EMBL" id="KGK97645.1"/>
    </source>
</evidence>
<reference evidence="1 2" key="1">
    <citation type="submission" date="2014-09" db="EMBL/GenBank/DDBJ databases">
        <title>Draft genome sequence of an obligately methylotrophic methanogen, Methanococcoides methylutens, isolated from marine sediment.</title>
        <authorList>
            <person name="Guan Y."/>
            <person name="Ngugi D.K."/>
            <person name="Blom J."/>
            <person name="Ali S."/>
            <person name="Ferry J.G."/>
            <person name="Stingl U."/>
        </authorList>
    </citation>
    <scope>NUCLEOTIDE SEQUENCE [LARGE SCALE GENOMIC DNA]</scope>
    <source>
        <strain evidence="1 2">DSM 2657</strain>
    </source>
</reference>
<comment type="caution">
    <text evidence="1">The sequence shown here is derived from an EMBL/GenBank/DDBJ whole genome shotgun (WGS) entry which is preliminary data.</text>
</comment>
<keyword evidence="2" id="KW-1185">Reference proteome</keyword>
<gene>
    <name evidence="1" type="ORF">LI82_12770</name>
</gene>
<dbReference type="InterPro" id="IPR007417">
    <property type="entry name" value="DUF473"/>
</dbReference>
<name>A0A099SXK3_METMT</name>
<proteinExistence type="predicted"/>
<dbReference type="AlphaFoldDB" id="A0A099SXK3"/>
<dbReference type="OrthoDB" id="49941at2157"/>
<evidence type="ECO:0000313" key="2">
    <source>
        <dbReference type="Proteomes" id="UP000029859"/>
    </source>
</evidence>
<accession>A0A099SXK3</accession>
<organism evidence="1 2">
    <name type="scientific">Methanococcoides methylutens</name>
    <dbReference type="NCBI Taxonomy" id="2226"/>
    <lineage>
        <taxon>Archaea</taxon>
        <taxon>Methanobacteriati</taxon>
        <taxon>Methanobacteriota</taxon>
        <taxon>Stenosarchaea group</taxon>
        <taxon>Methanomicrobia</taxon>
        <taxon>Methanosarcinales</taxon>
        <taxon>Methanosarcinaceae</taxon>
        <taxon>Methanococcoides</taxon>
    </lineage>
</organism>
<dbReference type="Proteomes" id="UP000029859">
    <property type="component" value="Unassembled WGS sequence"/>
</dbReference>
<dbReference type="RefSeq" id="WP_048196367.1">
    <property type="nucleotide sequence ID" value="NZ_CAAGSM010000005.1"/>
</dbReference>
<protein>
    <recommendedName>
        <fullName evidence="3">DUF473 domain-containing protein</fullName>
    </recommendedName>
</protein>
<dbReference type="EMBL" id="JRHO01000015">
    <property type="protein sequence ID" value="KGK97645.1"/>
    <property type="molecule type" value="Genomic_DNA"/>
</dbReference>
<evidence type="ECO:0008006" key="3">
    <source>
        <dbReference type="Google" id="ProtNLM"/>
    </source>
</evidence>
<dbReference type="Pfam" id="PF04322">
    <property type="entry name" value="DUF473"/>
    <property type="match status" value="1"/>
</dbReference>